<dbReference type="PATRIC" id="fig|1189611.3.peg.122"/>
<keyword evidence="6 7" id="KW-0472">Membrane</keyword>
<evidence type="ECO:0000256" key="5">
    <source>
        <dbReference type="ARBA" id="ARBA00022989"/>
    </source>
</evidence>
<comment type="caution">
    <text evidence="9">The sequence shown here is derived from an EMBL/GenBank/DDBJ whole genome shotgun (WGS) entry which is preliminary data.</text>
</comment>
<evidence type="ECO:0000313" key="9">
    <source>
        <dbReference type="EMBL" id="EIM78237.1"/>
    </source>
</evidence>
<dbReference type="GO" id="GO:0055085">
    <property type="term" value="P:transmembrane transport"/>
    <property type="evidence" value="ECO:0007669"/>
    <property type="project" value="InterPro"/>
</dbReference>
<dbReference type="Proteomes" id="UP000004622">
    <property type="component" value="Unassembled WGS sequence"/>
</dbReference>
<dbReference type="GO" id="GO:0005886">
    <property type="term" value="C:plasma membrane"/>
    <property type="evidence" value="ECO:0007669"/>
    <property type="project" value="UniProtKB-SubCell"/>
</dbReference>
<dbReference type="PANTHER" id="PTHR43744:SF3">
    <property type="entry name" value="LACTOSE TRANSPORT SYSTEM PERMEASE PROTEIN LACG"/>
    <property type="match status" value="1"/>
</dbReference>
<evidence type="ECO:0000256" key="2">
    <source>
        <dbReference type="ARBA" id="ARBA00022448"/>
    </source>
</evidence>
<name>I5C8T5_9HYPH</name>
<dbReference type="SUPFAM" id="SSF161098">
    <property type="entry name" value="MetI-like"/>
    <property type="match status" value="1"/>
</dbReference>
<evidence type="ECO:0000256" key="3">
    <source>
        <dbReference type="ARBA" id="ARBA00022475"/>
    </source>
</evidence>
<gene>
    <name evidence="9" type="ORF">A33O_00600</name>
</gene>
<evidence type="ECO:0000256" key="1">
    <source>
        <dbReference type="ARBA" id="ARBA00004651"/>
    </source>
</evidence>
<feature type="transmembrane region" description="Helical" evidence="7">
    <location>
        <begin position="85"/>
        <end position="111"/>
    </location>
</feature>
<organism evidence="9 10">
    <name type="scientific">Nitratireductor aquibiodomus RA22</name>
    <dbReference type="NCBI Taxonomy" id="1189611"/>
    <lineage>
        <taxon>Bacteria</taxon>
        <taxon>Pseudomonadati</taxon>
        <taxon>Pseudomonadota</taxon>
        <taxon>Alphaproteobacteria</taxon>
        <taxon>Hyphomicrobiales</taxon>
        <taxon>Phyllobacteriaceae</taxon>
        <taxon>Nitratireductor</taxon>
    </lineage>
</organism>
<dbReference type="InterPro" id="IPR035906">
    <property type="entry name" value="MetI-like_sf"/>
</dbReference>
<protein>
    <submittedName>
        <fullName evidence="9">Binding-protein-dependent transport system inner membrane protein</fullName>
    </submittedName>
</protein>
<feature type="transmembrane region" description="Helical" evidence="7">
    <location>
        <begin position="157"/>
        <end position="174"/>
    </location>
</feature>
<feature type="transmembrane region" description="Helical" evidence="7">
    <location>
        <begin position="123"/>
        <end position="145"/>
    </location>
</feature>
<comment type="subcellular location">
    <subcellularLocation>
        <location evidence="1 7">Cell membrane</location>
        <topology evidence="1 7">Multi-pass membrane protein</topology>
    </subcellularLocation>
</comment>
<dbReference type="PROSITE" id="PS50928">
    <property type="entry name" value="ABC_TM1"/>
    <property type="match status" value="1"/>
</dbReference>
<evidence type="ECO:0000256" key="7">
    <source>
        <dbReference type="RuleBase" id="RU363032"/>
    </source>
</evidence>
<feature type="domain" description="ABC transmembrane type-1" evidence="8">
    <location>
        <begin position="89"/>
        <end position="278"/>
    </location>
</feature>
<dbReference type="OrthoDB" id="9815445at2"/>
<dbReference type="PANTHER" id="PTHR43744">
    <property type="entry name" value="ABC TRANSPORTER PERMEASE PROTEIN MG189-RELATED-RELATED"/>
    <property type="match status" value="1"/>
</dbReference>
<dbReference type="EMBL" id="AJXZ01000001">
    <property type="protein sequence ID" value="EIM78237.1"/>
    <property type="molecule type" value="Genomic_DNA"/>
</dbReference>
<keyword evidence="3" id="KW-1003">Cell membrane</keyword>
<feature type="transmembrane region" description="Helical" evidence="7">
    <location>
        <begin position="30"/>
        <end position="51"/>
    </location>
</feature>
<dbReference type="AlphaFoldDB" id="I5C8T5"/>
<keyword evidence="2 7" id="KW-0813">Transport</keyword>
<evidence type="ECO:0000256" key="6">
    <source>
        <dbReference type="ARBA" id="ARBA00023136"/>
    </source>
</evidence>
<feature type="transmembrane region" description="Helical" evidence="7">
    <location>
        <begin position="211"/>
        <end position="232"/>
    </location>
</feature>
<feature type="transmembrane region" description="Helical" evidence="7">
    <location>
        <begin position="255"/>
        <end position="278"/>
    </location>
</feature>
<evidence type="ECO:0000313" key="10">
    <source>
        <dbReference type="Proteomes" id="UP000004622"/>
    </source>
</evidence>
<evidence type="ECO:0000256" key="4">
    <source>
        <dbReference type="ARBA" id="ARBA00022692"/>
    </source>
</evidence>
<evidence type="ECO:0000259" key="8">
    <source>
        <dbReference type="PROSITE" id="PS50928"/>
    </source>
</evidence>
<accession>I5C8T5</accession>
<keyword evidence="5 7" id="KW-1133">Transmembrane helix</keyword>
<dbReference type="STRING" id="204799.GCA_001696575_03281"/>
<comment type="similarity">
    <text evidence="7">Belongs to the binding-protein-dependent transport system permease family.</text>
</comment>
<reference evidence="9 10" key="1">
    <citation type="journal article" date="2012" name="J. Bacteriol.">
        <title>Genome Sequence of Nitratireductor aquibiodomus Strain RA22.</title>
        <authorList>
            <person name="Singh A."/>
            <person name="Jangir P.K."/>
            <person name="Kumari C."/>
            <person name="Sharma R."/>
        </authorList>
    </citation>
    <scope>NUCLEOTIDE SEQUENCE [LARGE SCALE GENOMIC DNA]</scope>
    <source>
        <strain evidence="9 10">RA22</strain>
    </source>
</reference>
<dbReference type="InterPro" id="IPR000515">
    <property type="entry name" value="MetI-like"/>
</dbReference>
<keyword evidence="4 7" id="KW-0812">Transmembrane</keyword>
<dbReference type="Gene3D" id="1.10.3720.10">
    <property type="entry name" value="MetI-like"/>
    <property type="match status" value="1"/>
</dbReference>
<dbReference type="Pfam" id="PF00528">
    <property type="entry name" value="BPD_transp_1"/>
    <property type="match status" value="1"/>
</dbReference>
<proteinExistence type="inferred from homology"/>
<sequence length="293" mass="32988">MASQDIAVKASTDALFSGSSRNSRRNMGQFIRWALLFGGGILMIMPIVFMVSTSLKFPFEVYNLNLIPEEPTIENYTYVLEDGRFYGWFINSLVIAIVTTASAVFFDALVGYALCKFKFPGRYLVFIAILSTLMIPTEMLVIPWYLMSKSFGWLDTYWGIMFPGVMTAFGTFLMKQFFETVPDDFLEAARIDGLNEFQIWWQVAMPLVRPALAALAIFVFLGNWTAFIWPLIVTNSVEMYTLPVGLSSFGDEVDVAWELIMTGAAISTLPTLVVFLIFQRFIIRGVVMAGLKG</sequence>
<dbReference type="CDD" id="cd06261">
    <property type="entry name" value="TM_PBP2"/>
    <property type="match status" value="1"/>
</dbReference>